<evidence type="ECO:0000313" key="2">
    <source>
        <dbReference type="Proteomes" id="UP000031364"/>
    </source>
</evidence>
<sequence length="146" mass="15126">MSTTALGTLNPAIIGQAEKHHTAILTRALSGTTLNEQRWITLNQALVAGPVERSVHIAKVAGMTQWDTATVAAAVTALVEGGLLAESSGDQLDMTEAGRDTVAQVRGASGKILDPAYSAVSAEELAIAARVLVTITARMAEELAHV</sequence>
<name>A0ABR4ZH17_9NOCA</name>
<dbReference type="RefSeq" id="WP_043668901.1">
    <property type="nucleotide sequence ID" value="NZ_BDCI01000018.1"/>
</dbReference>
<evidence type="ECO:0008006" key="3">
    <source>
        <dbReference type="Google" id="ProtNLM"/>
    </source>
</evidence>
<accession>A0ABR4ZH17</accession>
<dbReference type="Proteomes" id="UP000031364">
    <property type="component" value="Unassembled WGS sequence"/>
</dbReference>
<protein>
    <recommendedName>
        <fullName evidence="3">MarR family transcriptional regulator</fullName>
    </recommendedName>
</protein>
<evidence type="ECO:0000313" key="1">
    <source>
        <dbReference type="EMBL" id="KIA64698.1"/>
    </source>
</evidence>
<dbReference type="SUPFAM" id="SSF46785">
    <property type="entry name" value="Winged helix' DNA-binding domain"/>
    <property type="match status" value="1"/>
</dbReference>
<dbReference type="InterPro" id="IPR036390">
    <property type="entry name" value="WH_DNA-bd_sf"/>
</dbReference>
<proteinExistence type="predicted"/>
<gene>
    <name evidence="1" type="ORF">FG87_12545</name>
</gene>
<dbReference type="EMBL" id="JNFP01000012">
    <property type="protein sequence ID" value="KIA64698.1"/>
    <property type="molecule type" value="Genomic_DNA"/>
</dbReference>
<keyword evidence="2" id="KW-1185">Reference proteome</keyword>
<dbReference type="Gene3D" id="1.10.10.10">
    <property type="entry name" value="Winged helix-like DNA-binding domain superfamily/Winged helix DNA-binding domain"/>
    <property type="match status" value="1"/>
</dbReference>
<comment type="caution">
    <text evidence="1">The sequence shown here is derived from an EMBL/GenBank/DDBJ whole genome shotgun (WGS) entry which is preliminary data.</text>
</comment>
<organism evidence="1 2">
    <name type="scientific">Nocardia vulneris</name>
    <dbReference type="NCBI Taxonomy" id="1141657"/>
    <lineage>
        <taxon>Bacteria</taxon>
        <taxon>Bacillati</taxon>
        <taxon>Actinomycetota</taxon>
        <taxon>Actinomycetes</taxon>
        <taxon>Mycobacteriales</taxon>
        <taxon>Nocardiaceae</taxon>
        <taxon>Nocardia</taxon>
    </lineage>
</organism>
<reference evidence="1 2" key="1">
    <citation type="journal article" date="2014" name="Int. J. Syst. Evol. Microbiol.">
        <title>Nocardia vulneris sp. nov., isolated from wounds of human patients in North America.</title>
        <authorList>
            <person name="Lasker B.A."/>
            <person name="Bell M."/>
            <person name="Klenk H.P."/>
            <person name="Sproer C."/>
            <person name="Schumann C."/>
            <person name="Schumann P."/>
            <person name="Brown J.M."/>
        </authorList>
    </citation>
    <scope>NUCLEOTIDE SEQUENCE [LARGE SCALE GENOMIC DNA]</scope>
    <source>
        <strain evidence="1 2">W9851</strain>
    </source>
</reference>
<dbReference type="InterPro" id="IPR036388">
    <property type="entry name" value="WH-like_DNA-bd_sf"/>
</dbReference>